<feature type="coiled-coil region" evidence="1">
    <location>
        <begin position="119"/>
        <end position="146"/>
    </location>
</feature>
<reference evidence="3" key="1">
    <citation type="submission" date="2021-07" db="EMBL/GenBank/DDBJ databases">
        <title>Draft genome of Mortierella alpina, strain LL118, isolated from an aspen leaf litter sample.</title>
        <authorList>
            <person name="Yang S."/>
            <person name="Vinatzer B.A."/>
        </authorList>
    </citation>
    <scope>NUCLEOTIDE SEQUENCE</scope>
    <source>
        <strain evidence="3">LL118</strain>
    </source>
</reference>
<name>A0A9P7ZYV4_MORAP</name>
<feature type="non-terminal residue" evidence="3">
    <location>
        <position position="1"/>
    </location>
</feature>
<accession>A0A9P7ZYV4</accession>
<organism evidence="3 4">
    <name type="scientific">Mortierella alpina</name>
    <name type="common">Oleaginous fungus</name>
    <name type="synonym">Mortierella renispora</name>
    <dbReference type="NCBI Taxonomy" id="64518"/>
    <lineage>
        <taxon>Eukaryota</taxon>
        <taxon>Fungi</taxon>
        <taxon>Fungi incertae sedis</taxon>
        <taxon>Mucoromycota</taxon>
        <taxon>Mortierellomycotina</taxon>
        <taxon>Mortierellomycetes</taxon>
        <taxon>Mortierellales</taxon>
        <taxon>Mortierellaceae</taxon>
        <taxon>Mortierella</taxon>
    </lineage>
</organism>
<protein>
    <submittedName>
        <fullName evidence="3">Uncharacterized protein</fullName>
    </submittedName>
</protein>
<evidence type="ECO:0000313" key="4">
    <source>
        <dbReference type="Proteomes" id="UP000717515"/>
    </source>
</evidence>
<evidence type="ECO:0000256" key="1">
    <source>
        <dbReference type="SAM" id="Coils"/>
    </source>
</evidence>
<comment type="caution">
    <text evidence="3">The sequence shown here is derived from an EMBL/GenBank/DDBJ whole genome shotgun (WGS) entry which is preliminary data.</text>
</comment>
<evidence type="ECO:0000313" key="3">
    <source>
        <dbReference type="EMBL" id="KAG9320300.1"/>
    </source>
</evidence>
<dbReference type="Proteomes" id="UP000717515">
    <property type="component" value="Unassembled WGS sequence"/>
</dbReference>
<feature type="compositionally biased region" description="Basic and acidic residues" evidence="2">
    <location>
        <begin position="525"/>
        <end position="539"/>
    </location>
</feature>
<evidence type="ECO:0000256" key="2">
    <source>
        <dbReference type="SAM" id="MobiDB-lite"/>
    </source>
</evidence>
<dbReference type="AlphaFoldDB" id="A0A9P7ZYV4"/>
<feature type="region of interest" description="Disordered" evidence="2">
    <location>
        <begin position="398"/>
        <end position="418"/>
    </location>
</feature>
<feature type="compositionally biased region" description="Gly residues" evidence="2">
    <location>
        <begin position="406"/>
        <end position="416"/>
    </location>
</feature>
<feature type="region of interest" description="Disordered" evidence="2">
    <location>
        <begin position="520"/>
        <end position="539"/>
    </location>
</feature>
<keyword evidence="1" id="KW-0175">Coiled coil</keyword>
<proteinExistence type="predicted"/>
<dbReference type="EMBL" id="JAIFTL010000305">
    <property type="protein sequence ID" value="KAG9320300.1"/>
    <property type="molecule type" value="Genomic_DNA"/>
</dbReference>
<sequence length="634" mass="72081">MADLAHPPTASLEDHVTQQSTKLIHLLDSVHYPHPISPQDVHAALWKLYTAQHEHTTASTTTMDTAATKFLEWLLDSVSAETNWPEYQPLLSSVALVEDDTEVDGHNTTEVQDDEDDALLALDQEHWQLQQTLAALEQELADLKILETHAVDTNKVLNLDIHDTSVKLDATVLKIEETARTVFSEYFAPTHSTSPASSRGDSNVIMDNASTTIDKSRGRSHMSSSSSASPQKRFLYQCQDDLLRIQQSDEEFLATINLLYKHIMDSVDLSSSTQRTHTTTTTSSPSSHLEQILKRDPVQEKELVRLCSTYRATKMSHIRAMAQLKCLEDELEYMKRLDAELEEDDMARDVEDEDRTQDYSIAHTRTLQIQRSRQQEIELISVQRETARLMEEMEQLLSDPAPDAGGHSGGTSGPGGEVEAHQGVLVDICERIARSDIELRYLTTAHRDLIRQQEQAKRRLETMIDQILEYYCLGAVVEQVLSTEKDAIQRQKHLLWAAIEECQEHLQHSKRLSKTAKAVASAGRGMDHRSRTGNDFGVKSEEDSQTQLWTLFQQNEKLKAERDQELAKMQQHVTQLMNVREHMDSKLLHQCSSTNEVHFLPRNIHVLQNRVAERTADLQREYSELSNQVQEIIS</sequence>
<gene>
    <name evidence="3" type="ORF">KVV02_008066</name>
</gene>